<feature type="signal peptide" evidence="1">
    <location>
        <begin position="1"/>
        <end position="30"/>
    </location>
</feature>
<accession>A0AAW2PPQ7</accession>
<gene>
    <name evidence="2" type="ORF">Sangu_0677300</name>
</gene>
<reference evidence="2" key="1">
    <citation type="submission" date="2020-06" db="EMBL/GenBank/DDBJ databases">
        <authorList>
            <person name="Li T."/>
            <person name="Hu X."/>
            <person name="Zhang T."/>
            <person name="Song X."/>
            <person name="Zhang H."/>
            <person name="Dai N."/>
            <person name="Sheng W."/>
            <person name="Hou X."/>
            <person name="Wei L."/>
        </authorList>
    </citation>
    <scope>NUCLEOTIDE SEQUENCE</scope>
    <source>
        <strain evidence="2">G01</strain>
        <tissue evidence="2">Leaf</tissue>
    </source>
</reference>
<dbReference type="EMBL" id="JACGWK010000004">
    <property type="protein sequence ID" value="KAL0358279.1"/>
    <property type="molecule type" value="Genomic_DNA"/>
</dbReference>
<sequence>MDIGLVLPDLQMSAIFRWLLLLIFLDIHMGLPDALEPDEEVPYELLENLFHVPPKGKAPADPEEPVVEDVVPLKMVPPIGDEKPIFPITDN</sequence>
<comment type="caution">
    <text evidence="2">The sequence shown here is derived from an EMBL/GenBank/DDBJ whole genome shotgun (WGS) entry which is preliminary data.</text>
</comment>
<keyword evidence="1" id="KW-0732">Signal</keyword>
<proteinExistence type="predicted"/>
<protein>
    <submittedName>
        <fullName evidence="2">Uncharacterized protein</fullName>
    </submittedName>
</protein>
<evidence type="ECO:0000313" key="2">
    <source>
        <dbReference type="EMBL" id="KAL0358279.1"/>
    </source>
</evidence>
<name>A0AAW2PPQ7_9LAMI</name>
<feature type="chain" id="PRO_5043654748" evidence="1">
    <location>
        <begin position="31"/>
        <end position="91"/>
    </location>
</feature>
<evidence type="ECO:0000256" key="1">
    <source>
        <dbReference type="SAM" id="SignalP"/>
    </source>
</evidence>
<reference evidence="2" key="2">
    <citation type="journal article" date="2024" name="Plant">
        <title>Genomic evolution and insights into agronomic trait innovations of Sesamum species.</title>
        <authorList>
            <person name="Miao H."/>
            <person name="Wang L."/>
            <person name="Qu L."/>
            <person name="Liu H."/>
            <person name="Sun Y."/>
            <person name="Le M."/>
            <person name="Wang Q."/>
            <person name="Wei S."/>
            <person name="Zheng Y."/>
            <person name="Lin W."/>
            <person name="Duan Y."/>
            <person name="Cao H."/>
            <person name="Xiong S."/>
            <person name="Wang X."/>
            <person name="Wei L."/>
            <person name="Li C."/>
            <person name="Ma Q."/>
            <person name="Ju M."/>
            <person name="Zhao R."/>
            <person name="Li G."/>
            <person name="Mu C."/>
            <person name="Tian Q."/>
            <person name="Mei H."/>
            <person name="Zhang T."/>
            <person name="Gao T."/>
            <person name="Zhang H."/>
        </authorList>
    </citation>
    <scope>NUCLEOTIDE SEQUENCE</scope>
    <source>
        <strain evidence="2">G01</strain>
    </source>
</reference>
<organism evidence="2">
    <name type="scientific">Sesamum angustifolium</name>
    <dbReference type="NCBI Taxonomy" id="2727405"/>
    <lineage>
        <taxon>Eukaryota</taxon>
        <taxon>Viridiplantae</taxon>
        <taxon>Streptophyta</taxon>
        <taxon>Embryophyta</taxon>
        <taxon>Tracheophyta</taxon>
        <taxon>Spermatophyta</taxon>
        <taxon>Magnoliopsida</taxon>
        <taxon>eudicotyledons</taxon>
        <taxon>Gunneridae</taxon>
        <taxon>Pentapetalae</taxon>
        <taxon>asterids</taxon>
        <taxon>lamiids</taxon>
        <taxon>Lamiales</taxon>
        <taxon>Pedaliaceae</taxon>
        <taxon>Sesamum</taxon>
    </lineage>
</organism>
<dbReference type="AlphaFoldDB" id="A0AAW2PPQ7"/>